<feature type="transmembrane region" description="Helical" evidence="2">
    <location>
        <begin position="81"/>
        <end position="106"/>
    </location>
</feature>
<accession>A0A917X127</accession>
<keyword evidence="4" id="KW-1185">Reference proteome</keyword>
<reference evidence="3" key="2">
    <citation type="submission" date="2020-09" db="EMBL/GenBank/DDBJ databases">
        <authorList>
            <person name="Sun Q."/>
            <person name="Ohkuma M."/>
        </authorList>
    </citation>
    <scope>NUCLEOTIDE SEQUENCE</scope>
    <source>
        <strain evidence="3">JCM 19831</strain>
    </source>
</reference>
<evidence type="ECO:0000256" key="2">
    <source>
        <dbReference type="SAM" id="Phobius"/>
    </source>
</evidence>
<gene>
    <name evidence="3" type="ORF">GCM10007977_067730</name>
</gene>
<feature type="region of interest" description="Disordered" evidence="1">
    <location>
        <begin position="1"/>
        <end position="72"/>
    </location>
</feature>
<sequence>MGNLDCVSDEDAFWRRPAEGAEPPPPVAPTAPAAVSYSGPPRNTPPPHGWRPPTVENPLPPRKLPGQDRERIDREEQAATILTRGMGLFAGAVLLVLLFILCGRALF</sequence>
<dbReference type="EMBL" id="BMPI01000039">
    <property type="protein sequence ID" value="GGM56447.1"/>
    <property type="molecule type" value="Genomic_DNA"/>
</dbReference>
<protein>
    <submittedName>
        <fullName evidence="3">Uncharacterized protein</fullName>
    </submittedName>
</protein>
<evidence type="ECO:0000313" key="4">
    <source>
        <dbReference type="Proteomes" id="UP000642070"/>
    </source>
</evidence>
<evidence type="ECO:0000256" key="1">
    <source>
        <dbReference type="SAM" id="MobiDB-lite"/>
    </source>
</evidence>
<dbReference type="Proteomes" id="UP000642070">
    <property type="component" value="Unassembled WGS sequence"/>
</dbReference>
<keyword evidence="2" id="KW-0472">Membrane</keyword>
<keyword evidence="2" id="KW-1133">Transmembrane helix</keyword>
<reference evidence="3" key="1">
    <citation type="journal article" date="2014" name="Int. J. Syst. Evol. Microbiol.">
        <title>Complete genome sequence of Corynebacterium casei LMG S-19264T (=DSM 44701T), isolated from a smear-ripened cheese.</title>
        <authorList>
            <consortium name="US DOE Joint Genome Institute (JGI-PGF)"/>
            <person name="Walter F."/>
            <person name="Albersmeier A."/>
            <person name="Kalinowski J."/>
            <person name="Ruckert C."/>
        </authorList>
    </citation>
    <scope>NUCLEOTIDE SEQUENCE</scope>
    <source>
        <strain evidence="3">JCM 19831</strain>
    </source>
</reference>
<comment type="caution">
    <text evidence="3">The sequence shown here is derived from an EMBL/GenBank/DDBJ whole genome shotgun (WGS) entry which is preliminary data.</text>
</comment>
<keyword evidence="2" id="KW-0812">Transmembrane</keyword>
<evidence type="ECO:0000313" key="3">
    <source>
        <dbReference type="EMBL" id="GGM56447.1"/>
    </source>
</evidence>
<name>A0A917X127_9ACTN</name>
<organism evidence="3 4">
    <name type="scientific">Dactylosporangium sucinum</name>
    <dbReference type="NCBI Taxonomy" id="1424081"/>
    <lineage>
        <taxon>Bacteria</taxon>
        <taxon>Bacillati</taxon>
        <taxon>Actinomycetota</taxon>
        <taxon>Actinomycetes</taxon>
        <taxon>Micromonosporales</taxon>
        <taxon>Micromonosporaceae</taxon>
        <taxon>Dactylosporangium</taxon>
    </lineage>
</organism>
<proteinExistence type="predicted"/>
<dbReference type="AlphaFoldDB" id="A0A917X127"/>